<dbReference type="Proteomes" id="UP000786811">
    <property type="component" value="Unassembled WGS sequence"/>
</dbReference>
<dbReference type="PANTHER" id="PTHR24127">
    <property type="entry name" value="ANKYRIN REPEAT AND EF-HAND DOMAIN-CONTAINING PROTEIN 1"/>
    <property type="match status" value="1"/>
</dbReference>
<dbReference type="Gene3D" id="1.25.40.20">
    <property type="entry name" value="Ankyrin repeat-containing domain"/>
    <property type="match status" value="2"/>
</dbReference>
<name>A0A8J2HFT2_COTCN</name>
<dbReference type="Pfam" id="PF12796">
    <property type="entry name" value="Ank_2"/>
    <property type="match status" value="1"/>
</dbReference>
<dbReference type="SUPFAM" id="SSF48403">
    <property type="entry name" value="Ankyrin repeat"/>
    <property type="match status" value="1"/>
</dbReference>
<sequence length="522" mass="60408">MNSLKHVLSPTAFTINARDYLIYDPERSTIVLQLHSADNVQVSVGPAQIASDLSEERLFDNAILEMTRLLSNITQGDREKIKSEIEKIKFFDLSDKSEEELHEYIRCQENWWKNIKYKYFYYGPVHLAARFGDLDLMKNIMAETLPCRSLYQGKIYSTVVFSETELESAIRSDNVDLVIYLIQHRGYFSGDNEGDSLIFLILVHAFRFKSNKIIKASLNKYDVNHVSPIYGSLINSAVYNGDLDFIQQLLDLGAYINSLIIYPERFRWFYGALTPLQTAIALKKADIVKLLIRNGANVDDLKPGLNYQMTTLRYAMNMNASRDIIAALLDAGADVFCFCGDYVLPFYYEHRSKLFTKLLKEMAVKLDTVGFNLAKTNKIKRILKDKKLDRFKWECFEEVKRMDKTQIETTNITYYELLTRDVYELAIDDQYAVLQSAVFNKDLEGQFPLYAGIIQARFKNVVKTKKNLPKYEDFILNLFPDASIDLIDELLPVVCEEDLEKEFNSRVHLAIRLQQIVNSMNF</sequence>
<feature type="repeat" description="ANK" evidence="1">
    <location>
        <begin position="271"/>
        <end position="303"/>
    </location>
</feature>
<dbReference type="SMART" id="SM00248">
    <property type="entry name" value="ANK"/>
    <property type="match status" value="5"/>
</dbReference>
<comment type="caution">
    <text evidence="2">The sequence shown here is derived from an EMBL/GenBank/DDBJ whole genome shotgun (WGS) entry which is preliminary data.</text>
</comment>
<protein>
    <submittedName>
        <fullName evidence="2">Uncharacterized protein</fullName>
    </submittedName>
</protein>
<dbReference type="PANTHER" id="PTHR24127:SF1">
    <property type="entry name" value="ANKYRIN REPEAT AND EF-HAND DOMAIN-CONTAINING PROTEIN 1"/>
    <property type="match status" value="1"/>
</dbReference>
<evidence type="ECO:0000256" key="1">
    <source>
        <dbReference type="PROSITE-ProRule" id="PRU00023"/>
    </source>
</evidence>
<organism evidence="2 3">
    <name type="scientific">Cotesia congregata</name>
    <name type="common">Parasitoid wasp</name>
    <name type="synonym">Apanteles congregatus</name>
    <dbReference type="NCBI Taxonomy" id="51543"/>
    <lineage>
        <taxon>Eukaryota</taxon>
        <taxon>Metazoa</taxon>
        <taxon>Ecdysozoa</taxon>
        <taxon>Arthropoda</taxon>
        <taxon>Hexapoda</taxon>
        <taxon>Insecta</taxon>
        <taxon>Pterygota</taxon>
        <taxon>Neoptera</taxon>
        <taxon>Endopterygota</taxon>
        <taxon>Hymenoptera</taxon>
        <taxon>Apocrita</taxon>
        <taxon>Ichneumonoidea</taxon>
        <taxon>Braconidae</taxon>
        <taxon>Microgastrinae</taxon>
        <taxon>Cotesia</taxon>
    </lineage>
</organism>
<evidence type="ECO:0000313" key="3">
    <source>
        <dbReference type="Proteomes" id="UP000786811"/>
    </source>
</evidence>
<dbReference type="PROSITE" id="PS50297">
    <property type="entry name" value="ANK_REP_REGION"/>
    <property type="match status" value="1"/>
</dbReference>
<evidence type="ECO:0000313" key="2">
    <source>
        <dbReference type="EMBL" id="CAG5095611.1"/>
    </source>
</evidence>
<keyword evidence="1" id="KW-0040">ANK repeat</keyword>
<gene>
    <name evidence="2" type="ORF">HICCMSTLAB_LOCUS7795</name>
</gene>
<dbReference type="OrthoDB" id="6596655at2759"/>
<dbReference type="InterPro" id="IPR002110">
    <property type="entry name" value="Ankyrin_rpt"/>
</dbReference>
<dbReference type="EMBL" id="CAJNRD030001121">
    <property type="protein sequence ID" value="CAG5095611.1"/>
    <property type="molecule type" value="Genomic_DNA"/>
</dbReference>
<dbReference type="AlphaFoldDB" id="A0A8J2HFT2"/>
<proteinExistence type="predicted"/>
<accession>A0A8J2HFT2</accession>
<dbReference type="PROSITE" id="PS50088">
    <property type="entry name" value="ANK_REPEAT"/>
    <property type="match status" value="1"/>
</dbReference>
<keyword evidence="3" id="KW-1185">Reference proteome</keyword>
<reference evidence="2" key="1">
    <citation type="submission" date="2021-04" db="EMBL/GenBank/DDBJ databases">
        <authorList>
            <person name="Chebbi M.A.C M."/>
        </authorList>
    </citation>
    <scope>NUCLEOTIDE SEQUENCE</scope>
</reference>
<dbReference type="InterPro" id="IPR052801">
    <property type="entry name" value="Ankyrin-EF-hand"/>
</dbReference>
<dbReference type="InterPro" id="IPR036770">
    <property type="entry name" value="Ankyrin_rpt-contain_sf"/>
</dbReference>